<dbReference type="PROSITE" id="PS50878">
    <property type="entry name" value="RT_POL"/>
    <property type="match status" value="1"/>
</dbReference>
<protein>
    <recommendedName>
        <fullName evidence="2">Reverse transcriptase domain-containing protein</fullName>
    </recommendedName>
</protein>
<dbReference type="Pfam" id="PF00078">
    <property type="entry name" value="RVT_1"/>
    <property type="match status" value="1"/>
</dbReference>
<dbReference type="InterPro" id="IPR043502">
    <property type="entry name" value="DNA/RNA_pol_sf"/>
</dbReference>
<dbReference type="PANTHER" id="PTHR46890">
    <property type="entry name" value="NON-LTR RETROLELEMENT REVERSE TRANSCRIPTASE-LIKE PROTEIN-RELATED"/>
    <property type="match status" value="1"/>
</dbReference>
<evidence type="ECO:0000313" key="4">
    <source>
        <dbReference type="Proteomes" id="UP001281410"/>
    </source>
</evidence>
<evidence type="ECO:0000259" key="2">
    <source>
        <dbReference type="PROSITE" id="PS50878"/>
    </source>
</evidence>
<gene>
    <name evidence="3" type="ORF">Dsin_028050</name>
</gene>
<name>A0AAD9ZQE5_9ROSI</name>
<comment type="caution">
    <text evidence="3">The sequence shown here is derived from an EMBL/GenBank/DDBJ whole genome shotgun (WGS) entry which is preliminary data.</text>
</comment>
<evidence type="ECO:0000256" key="1">
    <source>
        <dbReference type="SAM" id="Coils"/>
    </source>
</evidence>
<feature type="domain" description="Reverse transcriptase" evidence="2">
    <location>
        <begin position="179"/>
        <end position="433"/>
    </location>
</feature>
<dbReference type="PANTHER" id="PTHR46890:SF1">
    <property type="entry name" value="REVERSE TRANSCRIPTASE DOMAIN-CONTAINING PROTEIN"/>
    <property type="match status" value="1"/>
</dbReference>
<accession>A0AAD9ZQE5</accession>
<keyword evidence="4" id="KW-1185">Reference proteome</keyword>
<dbReference type="EMBL" id="JANJYJ010000009">
    <property type="protein sequence ID" value="KAK3188489.1"/>
    <property type="molecule type" value="Genomic_DNA"/>
</dbReference>
<dbReference type="InterPro" id="IPR052343">
    <property type="entry name" value="Retrotransposon-Effector_Assoc"/>
</dbReference>
<dbReference type="InterPro" id="IPR000477">
    <property type="entry name" value="RT_dom"/>
</dbReference>
<organism evidence="3 4">
    <name type="scientific">Dipteronia sinensis</name>
    <dbReference type="NCBI Taxonomy" id="43782"/>
    <lineage>
        <taxon>Eukaryota</taxon>
        <taxon>Viridiplantae</taxon>
        <taxon>Streptophyta</taxon>
        <taxon>Embryophyta</taxon>
        <taxon>Tracheophyta</taxon>
        <taxon>Spermatophyta</taxon>
        <taxon>Magnoliopsida</taxon>
        <taxon>eudicotyledons</taxon>
        <taxon>Gunneridae</taxon>
        <taxon>Pentapetalae</taxon>
        <taxon>rosids</taxon>
        <taxon>malvids</taxon>
        <taxon>Sapindales</taxon>
        <taxon>Sapindaceae</taxon>
        <taxon>Hippocastanoideae</taxon>
        <taxon>Acereae</taxon>
        <taxon>Dipteronia</taxon>
    </lineage>
</organism>
<feature type="coiled-coil region" evidence="1">
    <location>
        <begin position="68"/>
        <end position="95"/>
    </location>
</feature>
<evidence type="ECO:0000313" key="3">
    <source>
        <dbReference type="EMBL" id="KAK3188489.1"/>
    </source>
</evidence>
<dbReference type="AlphaFoldDB" id="A0AAD9ZQE5"/>
<sequence>MVVYTDTPFSLYSPCPFRFLNIWHSHDLFLSCVKDACIRNDSVSGLLKLAIRLKRTKVALRTWNKNVFGRVGENLQALEERMEVLENQLQSGFLRRSKPITWLLKSSGVDPCDLSELIKSQISNVDNNFLCLELTEEEVKRAVLSIPKDSIPGPDGFGSEFYMSCWDIVKEDIMDAAKDFFRGTPLSRFYSSSFIVLIPKVDNPSSFDKFRSISLCSVAYKFFSKIIVFRLSDVVQKLVSHEQGAFIPGRSIFENIMFAQETVHSLHKKMTGGNVMVKLDMAKAYDRVNWSFLLEVFKAFGFSDSFSKLIKKCVESPWFSVMMNETFKEFFQPARGLRQGDPFSPLLFIIMEDVLTRCTLWYLWDILEDLVAELEGVNFIVLHQYREGNSATDFHAREGILGVIGKFGFGFVILAYKDEFEIYSADVDKALIP</sequence>
<reference evidence="3" key="1">
    <citation type="journal article" date="2023" name="Plant J.">
        <title>Genome sequences and population genomics provide insights into the demographic history, inbreeding, and mutation load of two 'living fossil' tree species of Dipteronia.</title>
        <authorList>
            <person name="Feng Y."/>
            <person name="Comes H.P."/>
            <person name="Chen J."/>
            <person name="Zhu S."/>
            <person name="Lu R."/>
            <person name="Zhang X."/>
            <person name="Li P."/>
            <person name="Qiu J."/>
            <person name="Olsen K.M."/>
            <person name="Qiu Y."/>
        </authorList>
    </citation>
    <scope>NUCLEOTIDE SEQUENCE</scope>
    <source>
        <strain evidence="3">NBL</strain>
    </source>
</reference>
<dbReference type="Proteomes" id="UP001281410">
    <property type="component" value="Unassembled WGS sequence"/>
</dbReference>
<dbReference type="CDD" id="cd01650">
    <property type="entry name" value="RT_nLTR_like"/>
    <property type="match status" value="1"/>
</dbReference>
<dbReference type="SUPFAM" id="SSF56672">
    <property type="entry name" value="DNA/RNA polymerases"/>
    <property type="match status" value="1"/>
</dbReference>
<keyword evidence="1" id="KW-0175">Coiled coil</keyword>
<proteinExistence type="predicted"/>